<dbReference type="AlphaFoldDB" id="A0A1H6M1W1"/>
<keyword evidence="1" id="KW-1133">Transmembrane helix</keyword>
<gene>
    <name evidence="2" type="ORF">SAMN05660691_02382</name>
</gene>
<name>A0A1H6M1W1_9GAMM</name>
<feature type="transmembrane region" description="Helical" evidence="1">
    <location>
        <begin position="87"/>
        <end position="111"/>
    </location>
</feature>
<evidence type="ECO:0000313" key="3">
    <source>
        <dbReference type="Proteomes" id="UP000199371"/>
    </source>
</evidence>
<proteinExistence type="predicted"/>
<dbReference type="Proteomes" id="UP000199371">
    <property type="component" value="Unassembled WGS sequence"/>
</dbReference>
<protein>
    <submittedName>
        <fullName evidence="2">Uncharacterized protein</fullName>
    </submittedName>
</protein>
<accession>A0A1H6M1W1</accession>
<reference evidence="3" key="1">
    <citation type="submission" date="2016-10" db="EMBL/GenBank/DDBJ databases">
        <authorList>
            <person name="Varghese N."/>
            <person name="Submissions S."/>
        </authorList>
    </citation>
    <scope>NUCLEOTIDE SEQUENCE [LARGE SCALE GENOMIC DNA]</scope>
    <source>
        <strain evidence="3">DSM 17616</strain>
    </source>
</reference>
<dbReference type="RefSeq" id="WP_092793515.1">
    <property type="nucleotide sequence ID" value="NZ_FNXF01000008.1"/>
</dbReference>
<keyword evidence="3" id="KW-1185">Reference proteome</keyword>
<dbReference type="STRING" id="173990.SAMN05660691_02382"/>
<keyword evidence="1" id="KW-0812">Transmembrane</keyword>
<dbReference type="EMBL" id="FNXF01000008">
    <property type="protein sequence ID" value="SEH95179.1"/>
    <property type="molecule type" value="Genomic_DNA"/>
</dbReference>
<sequence length="124" mass="14232">MLAFYRRWARRLYPLRPFFLLLCILAVAAFGWLLFAATVEQAQRWQLSSVLLAVSSLLLWLWAGLFNRELPVVISGQGLLLKLKTNLVRLFYYLLALLITLLLLATTYLGLRVLKSIIAALFFS</sequence>
<keyword evidence="1" id="KW-0472">Membrane</keyword>
<evidence type="ECO:0000256" key="1">
    <source>
        <dbReference type="SAM" id="Phobius"/>
    </source>
</evidence>
<feature type="transmembrane region" description="Helical" evidence="1">
    <location>
        <begin position="46"/>
        <end position="66"/>
    </location>
</feature>
<evidence type="ECO:0000313" key="2">
    <source>
        <dbReference type="EMBL" id="SEH95179.1"/>
    </source>
</evidence>
<organism evidence="2 3">
    <name type="scientific">Rheinheimera pacifica</name>
    <dbReference type="NCBI Taxonomy" id="173990"/>
    <lineage>
        <taxon>Bacteria</taxon>
        <taxon>Pseudomonadati</taxon>
        <taxon>Pseudomonadota</taxon>
        <taxon>Gammaproteobacteria</taxon>
        <taxon>Chromatiales</taxon>
        <taxon>Chromatiaceae</taxon>
        <taxon>Rheinheimera</taxon>
    </lineage>
</organism>